<reference evidence="2 3" key="1">
    <citation type="submission" date="2019-07" db="EMBL/GenBank/DDBJ databases">
        <title>Microlunatus dokdonensis sp. nov. isolated from the rhizospheric soil of the wild plant Elymus tsukushiensis.</title>
        <authorList>
            <person name="Ghim S.-Y."/>
            <person name="Hwang Y.-J."/>
            <person name="Son J.-S."/>
            <person name="Shin J.-H."/>
        </authorList>
    </citation>
    <scope>NUCLEOTIDE SEQUENCE [LARGE SCALE GENOMIC DNA]</scope>
    <source>
        <strain evidence="2 3">KUDC0627</strain>
    </source>
</reference>
<dbReference type="PANTHER" id="PTHR38011:SF11">
    <property type="entry name" value="2,5-DIAMINO-6-RIBOSYLAMINO-4(3H)-PYRIMIDINONE 5'-PHOSPHATE REDUCTASE"/>
    <property type="match status" value="1"/>
</dbReference>
<keyword evidence="3" id="KW-1185">Reference proteome</keyword>
<dbReference type="Gene3D" id="3.40.430.10">
    <property type="entry name" value="Dihydrofolate Reductase, subunit A"/>
    <property type="match status" value="1"/>
</dbReference>
<dbReference type="InterPro" id="IPR050765">
    <property type="entry name" value="Riboflavin_Biosynth_HTPR"/>
</dbReference>
<dbReference type="InterPro" id="IPR024072">
    <property type="entry name" value="DHFR-like_dom_sf"/>
</dbReference>
<dbReference type="SUPFAM" id="SSF53597">
    <property type="entry name" value="Dihydrofolate reductase-like"/>
    <property type="match status" value="1"/>
</dbReference>
<dbReference type="EMBL" id="CP041692">
    <property type="protein sequence ID" value="QDP96939.1"/>
    <property type="molecule type" value="Genomic_DNA"/>
</dbReference>
<evidence type="ECO:0000259" key="1">
    <source>
        <dbReference type="Pfam" id="PF01872"/>
    </source>
</evidence>
<dbReference type="KEGG" id="mik:FOE78_14350"/>
<evidence type="ECO:0000313" key="3">
    <source>
        <dbReference type="Proteomes" id="UP000319263"/>
    </source>
</evidence>
<dbReference type="Proteomes" id="UP000319263">
    <property type="component" value="Chromosome"/>
</dbReference>
<proteinExistence type="predicted"/>
<evidence type="ECO:0000313" key="2">
    <source>
        <dbReference type="EMBL" id="QDP96939.1"/>
    </source>
</evidence>
<feature type="domain" description="Bacterial bifunctional deaminase-reductase C-terminal" evidence="1">
    <location>
        <begin position="3"/>
        <end position="176"/>
    </location>
</feature>
<dbReference type="RefSeq" id="WP_143986900.1">
    <property type="nucleotide sequence ID" value="NZ_CP041692.1"/>
</dbReference>
<organism evidence="2 3">
    <name type="scientific">Microlunatus elymi</name>
    <dbReference type="NCBI Taxonomy" id="2596828"/>
    <lineage>
        <taxon>Bacteria</taxon>
        <taxon>Bacillati</taxon>
        <taxon>Actinomycetota</taxon>
        <taxon>Actinomycetes</taxon>
        <taxon>Propionibacteriales</taxon>
        <taxon>Propionibacteriaceae</taxon>
        <taxon>Microlunatus</taxon>
    </lineage>
</organism>
<dbReference type="PANTHER" id="PTHR38011">
    <property type="entry name" value="DIHYDROFOLATE REDUCTASE FAMILY PROTEIN (AFU_ORTHOLOGUE AFUA_8G06820)"/>
    <property type="match status" value="1"/>
</dbReference>
<dbReference type="AlphaFoldDB" id="A0A516Q0H7"/>
<dbReference type="GO" id="GO:0008703">
    <property type="term" value="F:5-amino-6-(5-phosphoribosylamino)uracil reductase activity"/>
    <property type="evidence" value="ECO:0007669"/>
    <property type="project" value="InterPro"/>
</dbReference>
<gene>
    <name evidence="2" type="ORF">FOE78_14350</name>
</gene>
<name>A0A516Q0H7_9ACTN</name>
<dbReference type="OrthoDB" id="3471498at2"/>
<dbReference type="InterPro" id="IPR002734">
    <property type="entry name" value="RibDG_C"/>
</dbReference>
<protein>
    <submittedName>
        <fullName evidence="2">Deaminase</fullName>
    </submittedName>
</protein>
<dbReference type="Pfam" id="PF01872">
    <property type="entry name" value="RibD_C"/>
    <property type="match status" value="1"/>
</dbReference>
<dbReference type="GO" id="GO:0009231">
    <property type="term" value="P:riboflavin biosynthetic process"/>
    <property type="evidence" value="ECO:0007669"/>
    <property type="project" value="InterPro"/>
</dbReference>
<accession>A0A516Q0H7</accession>
<sequence>MAKLIYSAITSLDLYVEDADGGFDWAAPDEEVHAFFNDLERPIGSYLYGRRMYQTMVFWETVDTTDEPAAMGDYAQLWRAADKIVFSRSLQTVGSARTRIETDFNLGAIRRLKQTSATNLSIGGAELAGQAIAAGLVDEIGLLIQPILVGGGKPALPANVRSGLDLIEERRFDSGVVYLRYRVGH</sequence>